<accession>A0AAW9R8C8</accession>
<protein>
    <recommendedName>
        <fullName evidence="4">Nuclear transport factor 2 family protein</fullName>
    </recommendedName>
</protein>
<evidence type="ECO:0008006" key="4">
    <source>
        <dbReference type="Google" id="ProtNLM"/>
    </source>
</evidence>
<keyword evidence="3" id="KW-1185">Reference proteome</keyword>
<evidence type="ECO:0000256" key="1">
    <source>
        <dbReference type="SAM" id="SignalP"/>
    </source>
</evidence>
<feature type="chain" id="PRO_5043578225" description="Nuclear transport factor 2 family protein" evidence="1">
    <location>
        <begin position="41"/>
        <end position="149"/>
    </location>
</feature>
<dbReference type="AlphaFoldDB" id="A0AAW9R8C8"/>
<gene>
    <name evidence="2" type="ORF">V3330_15440</name>
</gene>
<keyword evidence="1" id="KW-0732">Signal</keyword>
<name>A0AAW9R8C8_9GAMM</name>
<evidence type="ECO:0000313" key="2">
    <source>
        <dbReference type="EMBL" id="MEJ8569024.1"/>
    </source>
</evidence>
<feature type="signal peptide" evidence="1">
    <location>
        <begin position="1"/>
        <end position="40"/>
    </location>
</feature>
<proteinExistence type="predicted"/>
<sequence>MIRSVFVPSARLSAAGRYSGMALMALVVALLSACATQPQGGTTAEERARQRWEALLSVDLDSAYAYYSPGYRSAHSRVDFEIALRTRRIQWTSASVEGSQCEGDRCTVTTRVGYRIGSPVPGVPRWDSERLIEERWVRTDGQWWFVPDE</sequence>
<reference evidence="2 3" key="1">
    <citation type="submission" date="2024-02" db="EMBL/GenBank/DDBJ databases">
        <title>A novel Wenzhouxiangellaceae bacterium, isolated from coastal sediments.</title>
        <authorList>
            <person name="Du Z.-J."/>
            <person name="Ye Y.-Q."/>
            <person name="Zhang X.-Y."/>
        </authorList>
    </citation>
    <scope>NUCLEOTIDE SEQUENCE [LARGE SCALE GENOMIC DNA]</scope>
    <source>
        <strain evidence="2 3">CH-27</strain>
    </source>
</reference>
<organism evidence="2 3">
    <name type="scientific">Elongatibacter sediminis</name>
    <dbReference type="NCBI Taxonomy" id="3119006"/>
    <lineage>
        <taxon>Bacteria</taxon>
        <taxon>Pseudomonadati</taxon>
        <taxon>Pseudomonadota</taxon>
        <taxon>Gammaproteobacteria</taxon>
        <taxon>Chromatiales</taxon>
        <taxon>Wenzhouxiangellaceae</taxon>
        <taxon>Elongatibacter</taxon>
    </lineage>
</organism>
<dbReference type="EMBL" id="JAZHOG010000011">
    <property type="protein sequence ID" value="MEJ8569024.1"/>
    <property type="molecule type" value="Genomic_DNA"/>
</dbReference>
<dbReference type="RefSeq" id="WP_354696349.1">
    <property type="nucleotide sequence ID" value="NZ_JAZHOG010000011.1"/>
</dbReference>
<comment type="caution">
    <text evidence="2">The sequence shown here is derived from an EMBL/GenBank/DDBJ whole genome shotgun (WGS) entry which is preliminary data.</text>
</comment>
<evidence type="ECO:0000313" key="3">
    <source>
        <dbReference type="Proteomes" id="UP001359886"/>
    </source>
</evidence>
<dbReference type="PROSITE" id="PS51257">
    <property type="entry name" value="PROKAR_LIPOPROTEIN"/>
    <property type="match status" value="1"/>
</dbReference>
<dbReference type="Proteomes" id="UP001359886">
    <property type="component" value="Unassembled WGS sequence"/>
</dbReference>